<feature type="transmembrane region" description="Helical" evidence="2">
    <location>
        <begin position="184"/>
        <end position="204"/>
    </location>
</feature>
<sequence length="400" mass="44601">MMEDSGGRKTREGEDEETVSSVVTETSTLPWSADRQTGGRTGKADRMSVRSGVFLPEASSCTESERELKAEVERRGGRAGLDEGAELREDKTRVHLLEEEPRENLLPEKAAQVFRPAVTALHSPSSLRESGPLREMESEKSPFLGPRGVPENYNQHYYLHEELRSNKRGQCCLSTDVLKMGVSLMASAFFFPLLVWGGFVFLPFDAPLLDGAPLRLVYTLRCSVFAATPIVLGESHTTEKEMQNLTCLTCVRLTCSLGWLVLGISRLRSGVLRPLFDDEIKEAELQEVTVHQRFISDSASLFLIYFLQLVVMAMYLSQEQLKLVPLLTILFAFGRLAYWVAAAFGSSIRGFGFGISFLPSIIMMGANFYFIFMMDAASSIFSVPHDEAPPQPAGRQRFWG</sequence>
<feature type="compositionally biased region" description="Low complexity" evidence="1">
    <location>
        <begin position="19"/>
        <end position="28"/>
    </location>
</feature>
<feature type="transmembrane region" description="Helical" evidence="2">
    <location>
        <begin position="323"/>
        <end position="345"/>
    </location>
</feature>
<dbReference type="InterPro" id="IPR001129">
    <property type="entry name" value="Membr-assoc_MAPEG"/>
</dbReference>
<proteinExistence type="predicted"/>
<dbReference type="Proteomes" id="UP000265160">
    <property type="component" value="Unplaced"/>
</dbReference>
<keyword evidence="2" id="KW-0472">Membrane</keyword>
<feature type="transmembrane region" description="Helical" evidence="2">
    <location>
        <begin position="299"/>
        <end position="316"/>
    </location>
</feature>
<feature type="transmembrane region" description="Helical" evidence="2">
    <location>
        <begin position="351"/>
        <end position="372"/>
    </location>
</feature>
<dbReference type="PANTHER" id="PTHR31004">
    <property type="entry name" value="TRANSMEMBRANE PROTEIN 79"/>
    <property type="match status" value="1"/>
</dbReference>
<dbReference type="GeneTree" id="ENSGT00390000002390"/>
<feature type="compositionally biased region" description="Basic and acidic residues" evidence="1">
    <location>
        <begin position="1"/>
        <end position="12"/>
    </location>
</feature>
<keyword evidence="4" id="KW-1185">Reference proteome</keyword>
<feature type="compositionally biased region" description="Basic and acidic residues" evidence="1">
    <location>
        <begin position="63"/>
        <end position="76"/>
    </location>
</feature>
<evidence type="ECO:0000313" key="4">
    <source>
        <dbReference type="Proteomes" id="UP000265160"/>
    </source>
</evidence>
<organism evidence="3 4">
    <name type="scientific">Maylandia zebra</name>
    <name type="common">zebra mbuna</name>
    <dbReference type="NCBI Taxonomy" id="106582"/>
    <lineage>
        <taxon>Eukaryota</taxon>
        <taxon>Metazoa</taxon>
        <taxon>Chordata</taxon>
        <taxon>Craniata</taxon>
        <taxon>Vertebrata</taxon>
        <taxon>Euteleostomi</taxon>
        <taxon>Actinopterygii</taxon>
        <taxon>Neopterygii</taxon>
        <taxon>Teleostei</taxon>
        <taxon>Neoteleostei</taxon>
        <taxon>Acanthomorphata</taxon>
        <taxon>Ovalentaria</taxon>
        <taxon>Cichlomorphae</taxon>
        <taxon>Cichliformes</taxon>
        <taxon>Cichlidae</taxon>
        <taxon>African cichlids</taxon>
        <taxon>Pseudocrenilabrinae</taxon>
        <taxon>Haplochromini</taxon>
        <taxon>Maylandia</taxon>
        <taxon>Maylandia zebra complex</taxon>
    </lineage>
</organism>
<dbReference type="Pfam" id="PF01124">
    <property type="entry name" value="MAPEG"/>
    <property type="match status" value="1"/>
</dbReference>
<feature type="compositionally biased region" description="Basic and acidic residues" evidence="1">
    <location>
        <begin position="131"/>
        <end position="140"/>
    </location>
</feature>
<dbReference type="GO" id="GO:0045055">
    <property type="term" value="P:regulated exocytosis"/>
    <property type="evidence" value="ECO:0007669"/>
    <property type="project" value="TreeGrafter"/>
</dbReference>
<feature type="region of interest" description="Disordered" evidence="1">
    <location>
        <begin position="1"/>
        <end position="86"/>
    </location>
</feature>
<evidence type="ECO:0000313" key="3">
    <source>
        <dbReference type="Ensembl" id="ENSMZEP00005026398.1"/>
    </source>
</evidence>
<keyword evidence="2" id="KW-0812">Transmembrane</keyword>
<reference evidence="3" key="2">
    <citation type="submission" date="2025-09" db="UniProtKB">
        <authorList>
            <consortium name="Ensembl"/>
        </authorList>
    </citation>
    <scope>IDENTIFICATION</scope>
</reference>
<name>A0A3P9CVN6_9CICH</name>
<reference evidence="3" key="1">
    <citation type="submission" date="2025-08" db="UniProtKB">
        <authorList>
            <consortium name="Ensembl"/>
        </authorList>
    </citation>
    <scope>IDENTIFICATION</scope>
</reference>
<dbReference type="PANTHER" id="PTHR31004:SF4">
    <property type="entry name" value="TRANSMEMBRANE PROTEIN 79"/>
    <property type="match status" value="1"/>
</dbReference>
<keyword evidence="2" id="KW-1133">Transmembrane helix</keyword>
<feature type="region of interest" description="Disordered" evidence="1">
    <location>
        <begin position="124"/>
        <end position="146"/>
    </location>
</feature>
<accession>A0A3P9CVN6</accession>
<evidence type="ECO:0000256" key="1">
    <source>
        <dbReference type="SAM" id="MobiDB-lite"/>
    </source>
</evidence>
<protein>
    <submittedName>
        <fullName evidence="3">Transmembrane protein 79b</fullName>
    </submittedName>
</protein>
<dbReference type="STRING" id="106582.ENSMZEP00005026398"/>
<dbReference type="Ensembl" id="ENSMZET00005027252.1">
    <property type="protein sequence ID" value="ENSMZEP00005026398.1"/>
    <property type="gene ID" value="ENSMZEG00005019701.1"/>
</dbReference>
<dbReference type="AlphaFoldDB" id="A0A3P9CVN6"/>
<dbReference type="GO" id="GO:0032588">
    <property type="term" value="C:trans-Golgi network membrane"/>
    <property type="evidence" value="ECO:0007669"/>
    <property type="project" value="TreeGrafter"/>
</dbReference>
<dbReference type="GO" id="GO:0005765">
    <property type="term" value="C:lysosomal membrane"/>
    <property type="evidence" value="ECO:0007669"/>
    <property type="project" value="TreeGrafter"/>
</dbReference>
<evidence type="ECO:0000256" key="2">
    <source>
        <dbReference type="SAM" id="Phobius"/>
    </source>
</evidence>